<name>A0ABT3QPP5_9HYPH</name>
<dbReference type="SUPFAM" id="SSF53474">
    <property type="entry name" value="alpha/beta-Hydrolases"/>
    <property type="match status" value="1"/>
</dbReference>
<dbReference type="InterPro" id="IPR000073">
    <property type="entry name" value="AB_hydrolase_1"/>
</dbReference>
<dbReference type="PANTHER" id="PTHR10272:SF0">
    <property type="entry name" value="PLATELET-ACTIVATING FACTOR ACETYLHYDROLASE"/>
    <property type="match status" value="1"/>
</dbReference>
<reference evidence="6 7" key="1">
    <citation type="submission" date="2022-11" db="EMBL/GenBank/DDBJ databases">
        <title>Brucella sp. YY2X, whole genome shotgun sequencing project.</title>
        <authorList>
            <person name="Yang Y."/>
        </authorList>
    </citation>
    <scope>NUCLEOTIDE SEQUENCE [LARGE SCALE GENOMIC DNA]</scope>
    <source>
        <strain evidence="6 7">YY2X</strain>
    </source>
</reference>
<sequence length="342" mass="36631">MLKFSFLTAAMWLSIATLAHSAETVGFRQIELDKGAARSLPIAIWYPTDDPSKTSTVGENSVFYGTPAVKEAAPTPGSHPLVVLSHGYGGNWRNLNWLASDLAQQGYIVAAPDHPGTTTFNKNADQAGKLWERPHDLSRVIDALMADPQLGGQIDAQRIAAIGHSLGGWTVTALAGARFDTARFEQDCKIHTSPRACSLSAELGLGNRELEKEMGDPRLGAFISLDLGLARGFSPESLASIDIPSLVISAGTDIGDMPAVLESGYLAQHLRKASSTYVDIPDALHFSFMQLCKPGAAALIEEETPGDGIVCKEAGTREREEIHREISFLVIGFLATALPIKP</sequence>
<evidence type="ECO:0000313" key="7">
    <source>
        <dbReference type="Proteomes" id="UP001301216"/>
    </source>
</evidence>
<dbReference type="InterPro" id="IPR029058">
    <property type="entry name" value="AB_hydrolase_fold"/>
</dbReference>
<keyword evidence="4" id="KW-0732">Signal</keyword>
<dbReference type="Gene3D" id="3.40.50.1820">
    <property type="entry name" value="alpha/beta hydrolase"/>
    <property type="match status" value="1"/>
</dbReference>
<dbReference type="PANTHER" id="PTHR10272">
    <property type="entry name" value="PLATELET-ACTIVATING FACTOR ACETYLHYDROLASE"/>
    <property type="match status" value="1"/>
</dbReference>
<dbReference type="InterPro" id="IPR016986">
    <property type="entry name" value="UCP031982_abhydr"/>
</dbReference>
<evidence type="ECO:0000259" key="5">
    <source>
        <dbReference type="Pfam" id="PF12697"/>
    </source>
</evidence>
<protein>
    <submittedName>
        <fullName evidence="6">Alpha/beta fold hydrolase</fullName>
    </submittedName>
</protein>
<dbReference type="Pfam" id="PF12697">
    <property type="entry name" value="Abhydrolase_6"/>
    <property type="match status" value="1"/>
</dbReference>
<comment type="caution">
    <text evidence="6">The sequence shown here is derived from an EMBL/GenBank/DDBJ whole genome shotgun (WGS) entry which is preliminary data.</text>
</comment>
<feature type="chain" id="PRO_5047176176" evidence="4">
    <location>
        <begin position="22"/>
        <end position="342"/>
    </location>
</feature>
<keyword evidence="1 6" id="KW-0378">Hydrolase</keyword>
<keyword evidence="3" id="KW-0443">Lipid metabolism</keyword>
<evidence type="ECO:0000256" key="1">
    <source>
        <dbReference type="ARBA" id="ARBA00022801"/>
    </source>
</evidence>
<dbReference type="RefSeq" id="WP_265985081.1">
    <property type="nucleotide sequence ID" value="NZ_JAPHAV010000005.1"/>
</dbReference>
<evidence type="ECO:0000313" key="6">
    <source>
        <dbReference type="EMBL" id="MCX2697535.1"/>
    </source>
</evidence>
<evidence type="ECO:0000256" key="4">
    <source>
        <dbReference type="SAM" id="SignalP"/>
    </source>
</evidence>
<evidence type="ECO:0000256" key="3">
    <source>
        <dbReference type="ARBA" id="ARBA00023098"/>
    </source>
</evidence>
<gene>
    <name evidence="6" type="ORF">OPR82_12265</name>
</gene>
<dbReference type="GO" id="GO:0016787">
    <property type="term" value="F:hydrolase activity"/>
    <property type="evidence" value="ECO:0007669"/>
    <property type="project" value="UniProtKB-KW"/>
</dbReference>
<dbReference type="EMBL" id="JAPHAV010000005">
    <property type="protein sequence ID" value="MCX2697535.1"/>
    <property type="molecule type" value="Genomic_DNA"/>
</dbReference>
<dbReference type="PIRSF" id="PIRSF031982">
    <property type="entry name" value="UCP031982_abhydr"/>
    <property type="match status" value="1"/>
</dbReference>
<keyword evidence="2" id="KW-0442">Lipid degradation</keyword>
<keyword evidence="7" id="KW-1185">Reference proteome</keyword>
<proteinExistence type="predicted"/>
<organism evidence="6 7">
    <name type="scientific">Ochrobactrum chromiisoli</name>
    <dbReference type="NCBI Taxonomy" id="2993941"/>
    <lineage>
        <taxon>Bacteria</taxon>
        <taxon>Pseudomonadati</taxon>
        <taxon>Pseudomonadota</taxon>
        <taxon>Alphaproteobacteria</taxon>
        <taxon>Hyphomicrobiales</taxon>
        <taxon>Brucellaceae</taxon>
        <taxon>Brucella/Ochrobactrum group</taxon>
        <taxon>Ochrobactrum</taxon>
    </lineage>
</organism>
<feature type="domain" description="AB hydrolase-1" evidence="5">
    <location>
        <begin position="82"/>
        <end position="201"/>
    </location>
</feature>
<dbReference type="Proteomes" id="UP001301216">
    <property type="component" value="Unassembled WGS sequence"/>
</dbReference>
<feature type="signal peptide" evidence="4">
    <location>
        <begin position="1"/>
        <end position="21"/>
    </location>
</feature>
<evidence type="ECO:0000256" key="2">
    <source>
        <dbReference type="ARBA" id="ARBA00022963"/>
    </source>
</evidence>
<accession>A0ABT3QPP5</accession>